<dbReference type="AlphaFoldDB" id="A0AAE1GWP9"/>
<evidence type="ECO:0000256" key="4">
    <source>
        <dbReference type="ARBA" id="ARBA00022490"/>
    </source>
</evidence>
<evidence type="ECO:0000313" key="10">
    <source>
        <dbReference type="EMBL" id="KAK3909240.1"/>
    </source>
</evidence>
<comment type="subcellular location">
    <subcellularLocation>
        <location evidence="2">Cell projection</location>
        <location evidence="2">Cilium</location>
    </subcellularLocation>
    <subcellularLocation>
        <location evidence="1">Cytoplasm</location>
        <location evidence="1">Cytoskeleton</location>
        <location evidence="1">Microtubule organizing center</location>
        <location evidence="1">Centrosome</location>
        <location evidence="1">Centriole</location>
    </subcellularLocation>
</comment>
<evidence type="ECO:0000256" key="6">
    <source>
        <dbReference type="ARBA" id="ARBA00023212"/>
    </source>
</evidence>
<keyword evidence="5" id="KW-0970">Cilium biogenesis/degradation</keyword>
<evidence type="ECO:0000256" key="3">
    <source>
        <dbReference type="ARBA" id="ARBA00010091"/>
    </source>
</evidence>
<name>A0AAE1GWP9_9NEOP</name>
<dbReference type="PANTHER" id="PTHR34174">
    <property type="entry name" value="HYDROLETHALUS SYNDROME PROTEIN 1"/>
    <property type="match status" value="1"/>
</dbReference>
<dbReference type="InterPro" id="IPR052319">
    <property type="entry name" value="Centriolar_ciliogenesis_assoc"/>
</dbReference>
<feature type="domain" description="Centriolar and ciliogenesis-associated protein HYLS1 C-terminal" evidence="9">
    <location>
        <begin position="187"/>
        <end position="229"/>
    </location>
</feature>
<evidence type="ECO:0000256" key="7">
    <source>
        <dbReference type="ARBA" id="ARBA00023273"/>
    </source>
</evidence>
<evidence type="ECO:0000256" key="1">
    <source>
        <dbReference type="ARBA" id="ARBA00004114"/>
    </source>
</evidence>
<comment type="similarity">
    <text evidence="3">Belongs to the HYLS1 family.</text>
</comment>
<feature type="region of interest" description="Disordered" evidence="8">
    <location>
        <begin position="114"/>
        <end position="135"/>
    </location>
</feature>
<keyword evidence="11" id="KW-1185">Reference proteome</keyword>
<dbReference type="InterPro" id="IPR027918">
    <property type="entry name" value="HYLS1_C_dom"/>
</dbReference>
<protein>
    <submittedName>
        <fullName evidence="10">Hydrolethalus syndrome protein 1-like protein</fullName>
    </submittedName>
</protein>
<dbReference type="PANTHER" id="PTHR34174:SF1">
    <property type="entry name" value="CENTRIOLAR AND CILIOGENESIS-ASSOCIATED PROTEIN HYLS1"/>
    <property type="match status" value="1"/>
</dbReference>
<accession>A0AAE1GWP9</accession>
<dbReference type="GO" id="GO:0097730">
    <property type="term" value="C:non-motile cilium"/>
    <property type="evidence" value="ECO:0007669"/>
    <property type="project" value="TreeGrafter"/>
</dbReference>
<dbReference type="Proteomes" id="UP001219518">
    <property type="component" value="Unassembled WGS sequence"/>
</dbReference>
<gene>
    <name evidence="10" type="ORF">KUF71_003839</name>
</gene>
<dbReference type="EMBL" id="JAHWGI010000085">
    <property type="protein sequence ID" value="KAK3909240.1"/>
    <property type="molecule type" value="Genomic_DNA"/>
</dbReference>
<organism evidence="10 11">
    <name type="scientific">Frankliniella fusca</name>
    <dbReference type="NCBI Taxonomy" id="407009"/>
    <lineage>
        <taxon>Eukaryota</taxon>
        <taxon>Metazoa</taxon>
        <taxon>Ecdysozoa</taxon>
        <taxon>Arthropoda</taxon>
        <taxon>Hexapoda</taxon>
        <taxon>Insecta</taxon>
        <taxon>Pterygota</taxon>
        <taxon>Neoptera</taxon>
        <taxon>Paraneoptera</taxon>
        <taxon>Thysanoptera</taxon>
        <taxon>Terebrantia</taxon>
        <taxon>Thripoidea</taxon>
        <taxon>Thripidae</taxon>
        <taxon>Frankliniella</taxon>
    </lineage>
</organism>
<evidence type="ECO:0000256" key="8">
    <source>
        <dbReference type="SAM" id="MobiDB-lite"/>
    </source>
</evidence>
<evidence type="ECO:0000256" key="2">
    <source>
        <dbReference type="ARBA" id="ARBA00004138"/>
    </source>
</evidence>
<dbReference type="GO" id="GO:0060271">
    <property type="term" value="P:cilium assembly"/>
    <property type="evidence" value="ECO:0007669"/>
    <property type="project" value="TreeGrafter"/>
</dbReference>
<reference evidence="10" key="1">
    <citation type="submission" date="2021-07" db="EMBL/GenBank/DDBJ databases">
        <authorList>
            <person name="Catto M.A."/>
            <person name="Jacobson A."/>
            <person name="Kennedy G."/>
            <person name="Labadie P."/>
            <person name="Hunt B.G."/>
            <person name="Srinivasan R."/>
        </authorList>
    </citation>
    <scope>NUCLEOTIDE SEQUENCE</scope>
    <source>
        <strain evidence="10">PL_HMW_Pooled</strain>
        <tissue evidence="10">Head</tissue>
    </source>
</reference>
<dbReference type="Pfam" id="PF15311">
    <property type="entry name" value="HYLS1_C"/>
    <property type="match status" value="1"/>
</dbReference>
<evidence type="ECO:0000313" key="11">
    <source>
        <dbReference type="Proteomes" id="UP001219518"/>
    </source>
</evidence>
<sequence length="245" mass="27452">MELAEKIDPAEVLAHLNQLGYQNITPHQLKEFIRDLKKLIVHDQLSSSSGSSTGSLTSLSSSVTSESEFYSTSETSSNQTGALSNVCENKNSNPVRCDLFKRKKRMNQPVFNVSTTTAHSGGTLRRSSTSSSSICEKIAQKENIPTRRARTHSVSEENLHEAVRPKTSFIRPWQLQGPTSGPPRVGPSDPVSRYHYYQALWAKQKCPGEDSHADLRWVIREKMLGQDPHLYSKNVAVKKTNRIRM</sequence>
<proteinExistence type="inferred from homology"/>
<comment type="caution">
    <text evidence="10">The sequence shown here is derived from an EMBL/GenBank/DDBJ whole genome shotgun (WGS) entry which is preliminary data.</text>
</comment>
<evidence type="ECO:0000256" key="5">
    <source>
        <dbReference type="ARBA" id="ARBA00022794"/>
    </source>
</evidence>
<feature type="compositionally biased region" description="Low complexity" evidence="8">
    <location>
        <begin position="120"/>
        <end position="133"/>
    </location>
</feature>
<reference evidence="10" key="2">
    <citation type="journal article" date="2023" name="BMC Genomics">
        <title>Pest status, molecular evolution, and epigenetic factors derived from the genome assembly of Frankliniella fusca, a thysanopteran phytovirus vector.</title>
        <authorList>
            <person name="Catto M.A."/>
            <person name="Labadie P.E."/>
            <person name="Jacobson A.L."/>
            <person name="Kennedy G.G."/>
            <person name="Srinivasan R."/>
            <person name="Hunt B.G."/>
        </authorList>
    </citation>
    <scope>NUCLEOTIDE SEQUENCE</scope>
    <source>
        <strain evidence="10">PL_HMW_Pooled</strain>
    </source>
</reference>
<keyword evidence="4" id="KW-0963">Cytoplasm</keyword>
<dbReference type="GO" id="GO:0005814">
    <property type="term" value="C:centriole"/>
    <property type="evidence" value="ECO:0007669"/>
    <property type="project" value="UniProtKB-SubCell"/>
</dbReference>
<evidence type="ECO:0000259" key="9">
    <source>
        <dbReference type="Pfam" id="PF15311"/>
    </source>
</evidence>
<keyword evidence="7" id="KW-0966">Cell projection</keyword>
<keyword evidence="6" id="KW-0206">Cytoskeleton</keyword>